<dbReference type="SMART" id="SM00382">
    <property type="entry name" value="AAA"/>
    <property type="match status" value="1"/>
</dbReference>
<keyword evidence="5 7" id="KW-0067">ATP-binding</keyword>
<proteinExistence type="inferred from homology"/>
<evidence type="ECO:0000256" key="1">
    <source>
        <dbReference type="ARBA" id="ARBA00004417"/>
    </source>
</evidence>
<dbReference type="GO" id="GO:0015833">
    <property type="term" value="P:peptide transport"/>
    <property type="evidence" value="ECO:0007669"/>
    <property type="project" value="InterPro"/>
</dbReference>
<dbReference type="InterPro" id="IPR013563">
    <property type="entry name" value="Oligopep_ABC_C"/>
</dbReference>
<dbReference type="InterPro" id="IPR027417">
    <property type="entry name" value="P-loop_NTPase"/>
</dbReference>
<dbReference type="InterPro" id="IPR003439">
    <property type="entry name" value="ABC_transporter-like_ATP-bd"/>
</dbReference>
<dbReference type="Pfam" id="PF00005">
    <property type="entry name" value="ABC_tran"/>
    <property type="match status" value="1"/>
</dbReference>
<dbReference type="Pfam" id="PF08352">
    <property type="entry name" value="oligo_HPY"/>
    <property type="match status" value="1"/>
</dbReference>
<keyword evidence="3" id="KW-0813">Transport</keyword>
<evidence type="ECO:0000259" key="6">
    <source>
        <dbReference type="PROSITE" id="PS50893"/>
    </source>
</evidence>
<evidence type="ECO:0000256" key="2">
    <source>
        <dbReference type="ARBA" id="ARBA00005417"/>
    </source>
</evidence>
<dbReference type="Gene3D" id="3.40.50.300">
    <property type="entry name" value="P-loop containing nucleotide triphosphate hydrolases"/>
    <property type="match status" value="1"/>
</dbReference>
<comment type="subcellular location">
    <subcellularLocation>
        <location evidence="1">Cell inner membrane</location>
        <topology evidence="1">Peripheral membrane protein</topology>
    </subcellularLocation>
</comment>
<dbReference type="GO" id="GO:0005886">
    <property type="term" value="C:plasma membrane"/>
    <property type="evidence" value="ECO:0007669"/>
    <property type="project" value="UniProtKB-SubCell"/>
</dbReference>
<dbReference type="OrthoDB" id="7833162at2"/>
<dbReference type="InterPro" id="IPR050319">
    <property type="entry name" value="ABC_transp_ATP-bind"/>
</dbReference>
<dbReference type="InterPro" id="IPR003593">
    <property type="entry name" value="AAA+_ATPase"/>
</dbReference>
<dbReference type="PROSITE" id="PS50893">
    <property type="entry name" value="ABC_TRANSPORTER_2"/>
    <property type="match status" value="1"/>
</dbReference>
<dbReference type="PANTHER" id="PTHR43776">
    <property type="entry name" value="TRANSPORT ATP-BINDING PROTEIN"/>
    <property type="match status" value="1"/>
</dbReference>
<organism evidence="7 8">
    <name type="scientific">Kumtagia ephedrae</name>
    <dbReference type="NCBI Taxonomy" id="2116701"/>
    <lineage>
        <taxon>Bacteria</taxon>
        <taxon>Pseudomonadati</taxon>
        <taxon>Pseudomonadota</taxon>
        <taxon>Alphaproteobacteria</taxon>
        <taxon>Hyphomicrobiales</taxon>
        <taxon>Phyllobacteriaceae</taxon>
        <taxon>Kumtagia</taxon>
    </lineage>
</organism>
<comment type="caution">
    <text evidence="7">The sequence shown here is derived from an EMBL/GenBank/DDBJ whole genome shotgun (WGS) entry which is preliminary data.</text>
</comment>
<feature type="domain" description="ABC transporter" evidence="6">
    <location>
        <begin position="6"/>
        <end position="254"/>
    </location>
</feature>
<dbReference type="GO" id="GO:0016887">
    <property type="term" value="F:ATP hydrolysis activity"/>
    <property type="evidence" value="ECO:0007669"/>
    <property type="project" value="InterPro"/>
</dbReference>
<gene>
    <name evidence="7" type="ORF">C7I84_24715</name>
</gene>
<dbReference type="GO" id="GO:0055085">
    <property type="term" value="P:transmembrane transport"/>
    <property type="evidence" value="ECO:0007669"/>
    <property type="project" value="UniProtKB-ARBA"/>
</dbReference>
<dbReference type="PANTHER" id="PTHR43776:SF7">
    <property type="entry name" value="D,D-DIPEPTIDE TRANSPORT ATP-BINDING PROTEIN DDPF-RELATED"/>
    <property type="match status" value="1"/>
</dbReference>
<dbReference type="PROSITE" id="PS00211">
    <property type="entry name" value="ABC_TRANSPORTER_1"/>
    <property type="match status" value="1"/>
</dbReference>
<sequence>MTAPILECQSIVRKYHISPGLLGDQRTITAVNNVSFALKRGETLAVVGESGSGKTTLARILAMIDPPTAGDLLVEGKKVSPGRAVETDVRRNIQMVFQDPYSSLNPRQRISTILEEPLRINMRIDGRERGRLVAEMLERVGLGGGYSTRYPHMLSGGQRQRVAIARALMLRPKILILDEPVSALDLSVQAQILNLLAELREAYSLSYVFISHDLAVVRFFADTAMVMHRGDAVEMKSCAELFSSPQHAYTKTLLQASPRIDLAKIRQRLKTGN</sequence>
<dbReference type="EMBL" id="PXYK01000031">
    <property type="protein sequence ID" value="PSJ54199.1"/>
    <property type="molecule type" value="Genomic_DNA"/>
</dbReference>
<dbReference type="AlphaFoldDB" id="A0A2P7RVH3"/>
<evidence type="ECO:0000256" key="4">
    <source>
        <dbReference type="ARBA" id="ARBA00022741"/>
    </source>
</evidence>
<evidence type="ECO:0000313" key="7">
    <source>
        <dbReference type="EMBL" id="PSJ54199.1"/>
    </source>
</evidence>
<accession>A0A2P7RVH3</accession>
<keyword evidence="8" id="KW-1185">Reference proteome</keyword>
<comment type="similarity">
    <text evidence="2">Belongs to the ABC transporter superfamily.</text>
</comment>
<dbReference type="GO" id="GO:0005524">
    <property type="term" value="F:ATP binding"/>
    <property type="evidence" value="ECO:0007669"/>
    <property type="project" value="UniProtKB-KW"/>
</dbReference>
<name>A0A2P7RVH3_9HYPH</name>
<dbReference type="CDD" id="cd03257">
    <property type="entry name" value="ABC_NikE_OppD_transporters"/>
    <property type="match status" value="1"/>
</dbReference>
<reference evidence="7 8" key="1">
    <citation type="submission" date="2018-03" db="EMBL/GenBank/DDBJ databases">
        <title>The draft genome of Mesorhizobium sp. 6GN-30.</title>
        <authorList>
            <person name="Liu L."/>
            <person name="Li L."/>
            <person name="Wang T."/>
            <person name="Zhang X."/>
            <person name="Liang L."/>
        </authorList>
    </citation>
    <scope>NUCLEOTIDE SEQUENCE [LARGE SCALE GENOMIC DNA]</scope>
    <source>
        <strain evidence="7 8">6GN30</strain>
    </source>
</reference>
<dbReference type="InterPro" id="IPR017871">
    <property type="entry name" value="ABC_transporter-like_CS"/>
</dbReference>
<dbReference type="SUPFAM" id="SSF52540">
    <property type="entry name" value="P-loop containing nucleoside triphosphate hydrolases"/>
    <property type="match status" value="1"/>
</dbReference>
<protein>
    <submittedName>
        <fullName evidence="7">Peptide ABC transporter ATP-binding protein</fullName>
    </submittedName>
</protein>
<dbReference type="RefSeq" id="WP_106774888.1">
    <property type="nucleotide sequence ID" value="NZ_PXYK01000031.1"/>
</dbReference>
<evidence type="ECO:0000313" key="8">
    <source>
        <dbReference type="Proteomes" id="UP000241229"/>
    </source>
</evidence>
<dbReference type="Proteomes" id="UP000241229">
    <property type="component" value="Unassembled WGS sequence"/>
</dbReference>
<keyword evidence="4" id="KW-0547">Nucleotide-binding</keyword>
<evidence type="ECO:0000256" key="5">
    <source>
        <dbReference type="ARBA" id="ARBA00022840"/>
    </source>
</evidence>
<evidence type="ECO:0000256" key="3">
    <source>
        <dbReference type="ARBA" id="ARBA00022448"/>
    </source>
</evidence>